<keyword evidence="2" id="KW-1185">Reference proteome</keyword>
<reference evidence="2" key="1">
    <citation type="journal article" date="2019" name="Int. J. Syst. Evol. Microbiol.">
        <title>The Global Catalogue of Microorganisms (GCM) 10K type strain sequencing project: providing services to taxonomists for standard genome sequencing and annotation.</title>
        <authorList>
            <consortium name="The Broad Institute Genomics Platform"/>
            <consortium name="The Broad Institute Genome Sequencing Center for Infectious Disease"/>
            <person name="Wu L."/>
            <person name="Ma J."/>
        </authorList>
    </citation>
    <scope>NUCLEOTIDE SEQUENCE [LARGE SCALE GENOMIC DNA]</scope>
    <source>
        <strain evidence="2">CGMCC 4.7139</strain>
    </source>
</reference>
<sequence length="126" mass="14653">MNLLEQKYERWNSRDFEGAAACYTEDGRHHDQTLGLTWTPKEFAEFTKLMFDVIPELRFEIIHSFQTDIFVAGELVMYGRFENDIGDVKATGKPLKVHVATFGEIRDGKIHRMTDYYNKLELTGEA</sequence>
<organism evidence="1 2">
    <name type="scientific">Streptomyces maoxianensis</name>
    <dbReference type="NCBI Taxonomy" id="1459942"/>
    <lineage>
        <taxon>Bacteria</taxon>
        <taxon>Bacillati</taxon>
        <taxon>Actinomycetota</taxon>
        <taxon>Actinomycetes</taxon>
        <taxon>Kitasatosporales</taxon>
        <taxon>Streptomycetaceae</taxon>
        <taxon>Streptomyces</taxon>
    </lineage>
</organism>
<protein>
    <submittedName>
        <fullName evidence="1">Ester cyclase</fullName>
    </submittedName>
</protein>
<proteinExistence type="predicted"/>
<dbReference type="Pfam" id="PF07366">
    <property type="entry name" value="SnoaL"/>
    <property type="match status" value="1"/>
</dbReference>
<dbReference type="RefSeq" id="WP_381195116.1">
    <property type="nucleotide sequence ID" value="NZ_JBHSFE010000011.1"/>
</dbReference>
<dbReference type="Proteomes" id="UP001595993">
    <property type="component" value="Unassembled WGS sequence"/>
</dbReference>
<dbReference type="EMBL" id="JBHSFE010000011">
    <property type="protein sequence ID" value="MFC4608952.1"/>
    <property type="molecule type" value="Genomic_DNA"/>
</dbReference>
<dbReference type="InterPro" id="IPR009959">
    <property type="entry name" value="Cyclase_SnoaL-like"/>
</dbReference>
<name>A0ABV9G4G8_9ACTN</name>
<dbReference type="SUPFAM" id="SSF54427">
    <property type="entry name" value="NTF2-like"/>
    <property type="match status" value="1"/>
</dbReference>
<dbReference type="InterPro" id="IPR032710">
    <property type="entry name" value="NTF2-like_dom_sf"/>
</dbReference>
<evidence type="ECO:0000313" key="2">
    <source>
        <dbReference type="Proteomes" id="UP001595993"/>
    </source>
</evidence>
<gene>
    <name evidence="1" type="ORF">ACFO9E_14155</name>
</gene>
<dbReference type="Gene3D" id="3.10.450.50">
    <property type="match status" value="1"/>
</dbReference>
<comment type="caution">
    <text evidence="1">The sequence shown here is derived from an EMBL/GenBank/DDBJ whole genome shotgun (WGS) entry which is preliminary data.</text>
</comment>
<accession>A0ABV9G4G8</accession>
<evidence type="ECO:0000313" key="1">
    <source>
        <dbReference type="EMBL" id="MFC4608952.1"/>
    </source>
</evidence>